<evidence type="ECO:0000256" key="2">
    <source>
        <dbReference type="ARBA" id="ARBA00013836"/>
    </source>
</evidence>
<evidence type="ECO:0000256" key="3">
    <source>
        <dbReference type="ARBA" id="ARBA00022603"/>
    </source>
</evidence>
<evidence type="ECO:0000256" key="5">
    <source>
        <dbReference type="ARBA" id="ARBA00022691"/>
    </source>
</evidence>
<keyword evidence="3" id="KW-0489">Methyltransferase</keyword>
<dbReference type="AlphaFoldDB" id="A0AAI8VS21"/>
<dbReference type="PANTHER" id="PTHR11727:SF17">
    <property type="entry name" value="DIMETHYLADENOSINE TRANSFERASE 1, MITOCHONDRIAL"/>
    <property type="match status" value="1"/>
</dbReference>
<evidence type="ECO:0000313" key="9">
    <source>
        <dbReference type="Proteomes" id="UP001295740"/>
    </source>
</evidence>
<accession>A0AAI8VS21</accession>
<comment type="caution">
    <text evidence="8">The sequence shown here is derived from an EMBL/GenBank/DDBJ whole genome shotgun (WGS) entry which is preliminary data.</text>
</comment>
<dbReference type="GO" id="GO:0008168">
    <property type="term" value="F:methyltransferase activity"/>
    <property type="evidence" value="ECO:0007669"/>
    <property type="project" value="UniProtKB-KW"/>
</dbReference>
<keyword evidence="9" id="KW-1185">Reference proteome</keyword>
<dbReference type="Gene3D" id="3.40.50.150">
    <property type="entry name" value="Vaccinia Virus protein VP39"/>
    <property type="match status" value="1"/>
</dbReference>
<protein>
    <recommendedName>
        <fullName evidence="2">Mitochondrial transcription factor 1</fullName>
    </recommendedName>
</protein>
<organism evidence="8 9">
    <name type="scientific">Anthostomella pinea</name>
    <dbReference type="NCBI Taxonomy" id="933095"/>
    <lineage>
        <taxon>Eukaryota</taxon>
        <taxon>Fungi</taxon>
        <taxon>Dikarya</taxon>
        <taxon>Ascomycota</taxon>
        <taxon>Pezizomycotina</taxon>
        <taxon>Sordariomycetes</taxon>
        <taxon>Xylariomycetidae</taxon>
        <taxon>Xylariales</taxon>
        <taxon>Xylariaceae</taxon>
        <taxon>Anthostomella</taxon>
    </lineage>
</organism>
<dbReference type="GO" id="GO:0032259">
    <property type="term" value="P:methylation"/>
    <property type="evidence" value="ECO:0007669"/>
    <property type="project" value="UniProtKB-KW"/>
</dbReference>
<dbReference type="InterPro" id="IPR001737">
    <property type="entry name" value="KsgA/Erm"/>
</dbReference>
<name>A0AAI8VS21_9PEZI</name>
<evidence type="ECO:0000256" key="4">
    <source>
        <dbReference type="ARBA" id="ARBA00022679"/>
    </source>
</evidence>
<keyword evidence="6" id="KW-0694">RNA-binding</keyword>
<sequence>MFTVRSHVPAALLRLPVSKRLLSSTCHRPGPPHLEKAIVQSEGPVAEQLVATGLWKPTRGPGAKKTKEKTKDVQGDKTRVNIVSDGLCDDILSYVGSSLDRHKGCDIIDINPGAGVWSRKLHERLQPRSHILMEPDAELYRPFLEPILERPGATIVPKSGLVWRDLNSILTPEYLPHQVVPEPAEQMRQNDTLLVTANFSFHPKKRFHTFESMAQLLLHQFVDAVRTSNLFQRYGLVRMLVWTRSDDKGGVIPKSMQKRRRGALEFELLCEYVHEVCGRDVPESPWFIREDAIINDSNRTTLKRMRAAKMRMPAGREPESLKGALAASKSRVKGPVPGKSLPTFQRPFQATLSDLETAHDEDLFAKGSEDFKALQRYRWRSSSEDRKHQRMLELQTALDRVVALHKSSRATPKSIEAAEAEFLALCQGGQGMIGEFTTYKDNIHLWRQDPPLLNWDRRQYDPMVVRPAEFFPNIECSLLDIQPKVVHPLLRQTGPNSNRAADSFELITGSLMNQGTQPLGQTLDALWPGAADYILPRWKSGKDFARGGFLDHLKHAEPTARLLNAGQWEELLELWMEWPFRPEFHELVARTQEDWDKYDESGPVAN</sequence>
<dbReference type="GO" id="GO:0005759">
    <property type="term" value="C:mitochondrial matrix"/>
    <property type="evidence" value="ECO:0007669"/>
    <property type="project" value="TreeGrafter"/>
</dbReference>
<comment type="function">
    <text evidence="7">Mitochondrial transcription factor that confers selective promoter recognition on the core subunit of the yeast mitochondrial RNA polymerase. Interacts with DNA in a non-specific manner.</text>
</comment>
<dbReference type="GO" id="GO:0034246">
    <property type="term" value="F:mitochondrial transcription factor activity"/>
    <property type="evidence" value="ECO:0007669"/>
    <property type="project" value="TreeGrafter"/>
</dbReference>
<dbReference type="GO" id="GO:0006391">
    <property type="term" value="P:transcription initiation at mitochondrial promoter"/>
    <property type="evidence" value="ECO:0007669"/>
    <property type="project" value="TreeGrafter"/>
</dbReference>
<reference evidence="8" key="1">
    <citation type="submission" date="2023-10" db="EMBL/GenBank/DDBJ databases">
        <authorList>
            <person name="Hackl T."/>
        </authorList>
    </citation>
    <scope>NUCLEOTIDE SEQUENCE</scope>
</reference>
<keyword evidence="5" id="KW-0949">S-adenosyl-L-methionine</keyword>
<dbReference type="PANTHER" id="PTHR11727">
    <property type="entry name" value="DIMETHYLADENOSINE TRANSFERASE"/>
    <property type="match status" value="1"/>
</dbReference>
<dbReference type="InterPro" id="IPR023165">
    <property type="entry name" value="rRNA_Ade_diMease-like_C"/>
</dbReference>
<dbReference type="SUPFAM" id="SSF53335">
    <property type="entry name" value="S-adenosyl-L-methionine-dependent methyltransferases"/>
    <property type="match status" value="1"/>
</dbReference>
<dbReference type="Proteomes" id="UP001295740">
    <property type="component" value="Unassembled WGS sequence"/>
</dbReference>
<evidence type="ECO:0000256" key="7">
    <source>
        <dbReference type="ARBA" id="ARBA00024915"/>
    </source>
</evidence>
<dbReference type="EMBL" id="CAUWAG010000012">
    <property type="protein sequence ID" value="CAJ2509699.1"/>
    <property type="molecule type" value="Genomic_DNA"/>
</dbReference>
<dbReference type="GO" id="GO:0034245">
    <property type="term" value="C:mitochondrial DNA-directed RNA polymerase complex"/>
    <property type="evidence" value="ECO:0007669"/>
    <property type="project" value="TreeGrafter"/>
</dbReference>
<dbReference type="Gene3D" id="1.10.8.100">
    <property type="entry name" value="Ribosomal RNA adenine dimethylase-like, domain 2"/>
    <property type="match status" value="1"/>
</dbReference>
<gene>
    <name evidence="8" type="ORF">KHLLAP_LOCUS10167</name>
</gene>
<dbReference type="InterPro" id="IPR029063">
    <property type="entry name" value="SAM-dependent_MTases_sf"/>
</dbReference>
<evidence type="ECO:0000256" key="6">
    <source>
        <dbReference type="ARBA" id="ARBA00022884"/>
    </source>
</evidence>
<keyword evidence="4" id="KW-0808">Transferase</keyword>
<evidence type="ECO:0000313" key="8">
    <source>
        <dbReference type="EMBL" id="CAJ2509699.1"/>
    </source>
</evidence>
<comment type="subcellular location">
    <subcellularLocation>
        <location evidence="1">Mitochondrion</location>
    </subcellularLocation>
</comment>
<dbReference type="GO" id="GO:0003723">
    <property type="term" value="F:RNA binding"/>
    <property type="evidence" value="ECO:0007669"/>
    <property type="project" value="UniProtKB-KW"/>
</dbReference>
<proteinExistence type="predicted"/>
<evidence type="ECO:0000256" key="1">
    <source>
        <dbReference type="ARBA" id="ARBA00004173"/>
    </source>
</evidence>